<keyword evidence="3" id="KW-1185">Reference proteome</keyword>
<feature type="region of interest" description="Disordered" evidence="1">
    <location>
        <begin position="1"/>
        <end position="20"/>
    </location>
</feature>
<dbReference type="GeneID" id="73344912"/>
<dbReference type="Proteomes" id="UP000830671">
    <property type="component" value="Chromosome 5"/>
</dbReference>
<dbReference type="RefSeq" id="XP_049147047.1">
    <property type="nucleotide sequence ID" value="XM_049289902.1"/>
</dbReference>
<proteinExistence type="predicted"/>
<dbReference type="EMBL" id="CP019477">
    <property type="protein sequence ID" value="UQC85433.1"/>
    <property type="molecule type" value="Genomic_DNA"/>
</dbReference>
<name>A0A9Q8WJ09_9PEZI</name>
<sequence length="176" mass="19043">MGNDGFSHAIEGKKSTTKTSEIVVEKERGLDFAGGRSRWVWSMDCRCGMRTSNVVGAADRKSLGPWWCCRASFAGRCRCSSLPGLGDLVDEPILQSPGQLTRGTPHNRFIHTPSPSPPGRRPNPTWLLHPHFPESNIAALALGLGPKQQLSAVDGVPLTAPHVRSVPMSPPRLSTE</sequence>
<reference evidence="2" key="1">
    <citation type="journal article" date="2021" name="Mol. Plant Microbe Interact.">
        <title>Complete Genome Sequence of the Plant-Pathogenic Fungus Colletotrichum lupini.</title>
        <authorList>
            <person name="Baroncelli R."/>
            <person name="Pensec F."/>
            <person name="Da Lio D."/>
            <person name="Boufleur T."/>
            <person name="Vicente I."/>
            <person name="Sarrocco S."/>
            <person name="Picot A."/>
            <person name="Baraldi E."/>
            <person name="Sukno S."/>
            <person name="Thon M."/>
            <person name="Le Floch G."/>
        </authorList>
    </citation>
    <scope>NUCLEOTIDE SEQUENCE</scope>
    <source>
        <strain evidence="2">IMI 504893</strain>
    </source>
</reference>
<dbReference type="KEGG" id="clup:CLUP02_10930"/>
<gene>
    <name evidence="2" type="ORF">CLUP02_10930</name>
</gene>
<dbReference type="AlphaFoldDB" id="A0A9Q8WJ09"/>
<evidence type="ECO:0000313" key="3">
    <source>
        <dbReference type="Proteomes" id="UP000830671"/>
    </source>
</evidence>
<organism evidence="2 3">
    <name type="scientific">Colletotrichum lupini</name>
    <dbReference type="NCBI Taxonomy" id="145971"/>
    <lineage>
        <taxon>Eukaryota</taxon>
        <taxon>Fungi</taxon>
        <taxon>Dikarya</taxon>
        <taxon>Ascomycota</taxon>
        <taxon>Pezizomycotina</taxon>
        <taxon>Sordariomycetes</taxon>
        <taxon>Hypocreomycetidae</taxon>
        <taxon>Glomerellales</taxon>
        <taxon>Glomerellaceae</taxon>
        <taxon>Colletotrichum</taxon>
        <taxon>Colletotrichum acutatum species complex</taxon>
    </lineage>
</organism>
<evidence type="ECO:0000256" key="1">
    <source>
        <dbReference type="SAM" id="MobiDB-lite"/>
    </source>
</evidence>
<evidence type="ECO:0000313" key="2">
    <source>
        <dbReference type="EMBL" id="UQC85433.1"/>
    </source>
</evidence>
<accession>A0A9Q8WJ09</accession>
<protein>
    <submittedName>
        <fullName evidence="2">Uncharacterized protein</fullName>
    </submittedName>
</protein>
<feature type="region of interest" description="Disordered" evidence="1">
    <location>
        <begin position="97"/>
        <end position="122"/>
    </location>
</feature>